<organism evidence="2 3">
    <name type="scientific">Mycobacterium innocens</name>
    <dbReference type="NCBI Taxonomy" id="2341083"/>
    <lineage>
        <taxon>Bacteria</taxon>
        <taxon>Bacillati</taxon>
        <taxon>Actinomycetota</taxon>
        <taxon>Actinomycetes</taxon>
        <taxon>Mycobacteriales</taxon>
        <taxon>Mycobacteriaceae</taxon>
        <taxon>Mycobacterium</taxon>
    </lineage>
</organism>
<name>A0A498PYL5_9MYCO</name>
<dbReference type="AntiFam" id="ANF00171">
    <property type="entry name" value="Shadow ORF (opposite pikAII)"/>
</dbReference>
<dbReference type="EMBL" id="UPHQ01000064">
    <property type="protein sequence ID" value="VBA37343.1"/>
    <property type="molecule type" value="Genomic_DNA"/>
</dbReference>
<evidence type="ECO:0000313" key="3">
    <source>
        <dbReference type="Proteomes" id="UP000267289"/>
    </source>
</evidence>
<feature type="compositionally biased region" description="Basic residues" evidence="1">
    <location>
        <begin position="17"/>
        <end position="26"/>
    </location>
</feature>
<protein>
    <submittedName>
        <fullName evidence="2">Uncharacterized protein</fullName>
    </submittedName>
</protein>
<accession>A0A498PYL5</accession>
<gene>
    <name evidence="2" type="ORF">LAUMK13_01598</name>
</gene>
<feature type="region of interest" description="Disordered" evidence="1">
    <location>
        <begin position="13"/>
        <end position="33"/>
    </location>
</feature>
<dbReference type="AlphaFoldDB" id="A0A498PYL5"/>
<dbReference type="Proteomes" id="UP000267289">
    <property type="component" value="Unassembled WGS sequence"/>
</dbReference>
<evidence type="ECO:0000256" key="1">
    <source>
        <dbReference type="SAM" id="MobiDB-lite"/>
    </source>
</evidence>
<evidence type="ECO:0000313" key="2">
    <source>
        <dbReference type="EMBL" id="VBA37343.1"/>
    </source>
</evidence>
<keyword evidence="3" id="KW-1185">Reference proteome</keyword>
<proteinExistence type="predicted"/>
<reference evidence="2 3" key="1">
    <citation type="submission" date="2018-09" db="EMBL/GenBank/DDBJ databases">
        <authorList>
            <person name="Tagini F."/>
        </authorList>
    </citation>
    <scope>NUCLEOTIDE SEQUENCE [LARGE SCALE GENOMIC DNA]</scope>
    <source>
        <strain evidence="2 3">MK13</strain>
    </source>
</reference>
<sequence length="463" mass="50233">MVLTGLAEQGIEIGGRHGSRGGRTMRPRTGVRGVGRRLFDPGRGVPAEVAVGRAGIHFDPNLAVPIANQLGGQLGVVVEGQHLLDLELVDADRVGGYAQRFGTRSQRDLGERRGRHDRLAEHLVIGQPRGYVGADIGLPHVVSAAGHLDVGAEQWMGGGQFRHRGSIRDPESAVLPRCARYVHEAPAGVVRGGRPDCGELGVEEQGLVLVAVHCPRDDLVTGPLQGFGDGVNEHRVRAHLDEGMAAMVLGGGCGSNGLVESHRVAQVGRPIVGIHHRVRMRFTGVSGCDDRDARRLRGQIRERASQFGQDGVDDRVMGGHVDLDASGQPILCGNRSDYRVDRLGRPGDHRLTRRCIHRQRHLRIVGDQRLGGIGIEFEQRHRALTRQPGHQPRPGGDHLQALLGCQRAGHDRRGHLTHRMPDHRIGCHAIGPPQLGQGQLHPDQHWLDAVDAHDLVARGKCLL</sequence>